<dbReference type="EMBL" id="CP041345">
    <property type="protein sequence ID" value="QKG80290.1"/>
    <property type="molecule type" value="Genomic_DNA"/>
</dbReference>
<dbReference type="NCBIfam" id="TIGR01200">
    <property type="entry name" value="GLPGLI"/>
    <property type="match status" value="1"/>
</dbReference>
<reference evidence="2 3" key="1">
    <citation type="submission" date="2019-07" db="EMBL/GenBank/DDBJ databases">
        <title>Thalassofilum flectens gen. nov., sp. nov., a novel moderate thermophilic anaerobe from a shallow sea hot spring in Kunashir Island (Russia), representing a new family in the order Bacteroidales, and proposal of Thalassofilacea fam. nov.</title>
        <authorList>
            <person name="Kochetkova T.V."/>
            <person name="Podosokorskaya O.A."/>
            <person name="Novikov A."/>
            <person name="Elcheninov A.G."/>
            <person name="Toshchakov S.V."/>
            <person name="Kublanov I.V."/>
        </authorList>
    </citation>
    <scope>NUCLEOTIDE SEQUENCE [LARGE SCALE GENOMIC DNA]</scope>
    <source>
        <strain evidence="2 3">38-H</strain>
    </source>
</reference>
<organism evidence="2 3">
    <name type="scientific">Tenuifilum thalassicum</name>
    <dbReference type="NCBI Taxonomy" id="2590900"/>
    <lineage>
        <taxon>Bacteria</taxon>
        <taxon>Pseudomonadati</taxon>
        <taxon>Bacteroidota</taxon>
        <taxon>Bacteroidia</taxon>
        <taxon>Bacteroidales</taxon>
        <taxon>Tenuifilaceae</taxon>
        <taxon>Tenuifilum</taxon>
    </lineage>
</organism>
<dbReference type="AlphaFoldDB" id="A0A7D3XLC3"/>
<keyword evidence="3" id="KW-1185">Reference proteome</keyword>
<sequence length="275" mass="31804">MVMRKIMFTVVLFVVSNAIAQKYTYVDRAKYKFTYQYSFNEERNNPNSKVIQDMVLFVGDKSSMFCNEDRMFIDSLLKLYENQPTQVAFGKIFPQLMGSKNSNSLTKYYVFKNLPEFGLTTYCQEDMNASYYKIVEDINLSWNICSDADSVINGYKCKKATTHYAGRDYIAWFTLDIPISDGPYKFSGLPGLIVSIHDTKNEHSFSLIAATNSKKDIYFKQVNYIETDLKGFIKSFEASKSSFINLLESATYSDESVKYRAIMRVQQCNNFVELF</sequence>
<evidence type="ECO:0000256" key="1">
    <source>
        <dbReference type="SAM" id="SignalP"/>
    </source>
</evidence>
<dbReference type="Pfam" id="PF09697">
    <property type="entry name" value="Porph_ging"/>
    <property type="match status" value="1"/>
</dbReference>
<dbReference type="Proteomes" id="UP000500961">
    <property type="component" value="Chromosome"/>
</dbReference>
<proteinExistence type="predicted"/>
<dbReference type="KEGG" id="ttz:FHG85_08460"/>
<evidence type="ECO:0000313" key="2">
    <source>
        <dbReference type="EMBL" id="QKG80290.1"/>
    </source>
</evidence>
<gene>
    <name evidence="2" type="ORF">FHG85_08460</name>
</gene>
<name>A0A7D3XLC3_9BACT</name>
<dbReference type="InterPro" id="IPR005901">
    <property type="entry name" value="GLPGLI"/>
</dbReference>
<feature type="signal peptide" evidence="1">
    <location>
        <begin position="1"/>
        <end position="20"/>
    </location>
</feature>
<evidence type="ECO:0000313" key="3">
    <source>
        <dbReference type="Proteomes" id="UP000500961"/>
    </source>
</evidence>
<keyword evidence="1" id="KW-0732">Signal</keyword>
<protein>
    <submittedName>
        <fullName evidence="2">GLPGLI family protein</fullName>
    </submittedName>
</protein>
<accession>A0A7D3XLC3</accession>
<feature type="chain" id="PRO_5029711529" evidence="1">
    <location>
        <begin position="21"/>
        <end position="275"/>
    </location>
</feature>